<evidence type="ECO:0000313" key="2">
    <source>
        <dbReference type="EMBL" id="JAG91773.1"/>
    </source>
</evidence>
<dbReference type="EMBL" id="GBZX01000967">
    <property type="protein sequence ID" value="JAG91773.1"/>
    <property type="molecule type" value="mRNA"/>
</dbReference>
<protein>
    <submittedName>
        <fullName evidence="2">Putative secreted protein</fullName>
    </submittedName>
</protein>
<feature type="signal peptide" evidence="1">
    <location>
        <begin position="1"/>
        <end position="17"/>
    </location>
</feature>
<dbReference type="AlphaFoldDB" id="A0A0C9SER6"/>
<reference evidence="2" key="1">
    <citation type="journal article" date="2015" name="PLoS ONE">
        <title>An Insight into the Sialome of the Lone Star Tick, Amblyomma americanum, with a Glimpse on Its Time Dependent Gene Expression.</title>
        <authorList>
            <person name="Karim S."/>
            <person name="Ribeiro J.M."/>
        </authorList>
    </citation>
    <scope>NUCLEOTIDE SEQUENCE</scope>
    <source>
        <tissue evidence="2">Salivary gland</tissue>
    </source>
</reference>
<name>A0A0C9SER6_AMBAM</name>
<accession>A0A0C9SER6</accession>
<sequence>MKHLVFFALFYVLPVLGLEAGYPHSGANSQNRGSPVAAGVQQARRIQQNIGCLNPCNPFSHRSPCHFGCQCLQQQTRPNEWFCVNPKYPTHEKFGAPPGHLPMYRMW</sequence>
<evidence type="ECO:0000256" key="1">
    <source>
        <dbReference type="SAM" id="SignalP"/>
    </source>
</evidence>
<feature type="chain" id="PRO_5002219853" evidence="1">
    <location>
        <begin position="18"/>
        <end position="107"/>
    </location>
</feature>
<keyword evidence="1" id="KW-0732">Signal</keyword>
<organism evidence="2">
    <name type="scientific">Amblyomma americanum</name>
    <name type="common">Lone star tick</name>
    <dbReference type="NCBI Taxonomy" id="6943"/>
    <lineage>
        <taxon>Eukaryota</taxon>
        <taxon>Metazoa</taxon>
        <taxon>Ecdysozoa</taxon>
        <taxon>Arthropoda</taxon>
        <taxon>Chelicerata</taxon>
        <taxon>Arachnida</taxon>
        <taxon>Acari</taxon>
        <taxon>Parasitiformes</taxon>
        <taxon>Ixodida</taxon>
        <taxon>Ixodoidea</taxon>
        <taxon>Ixodidae</taxon>
        <taxon>Amblyomminae</taxon>
        <taxon>Amblyomma</taxon>
    </lineage>
</organism>
<proteinExistence type="evidence at transcript level"/>